<reference evidence="2 3" key="1">
    <citation type="journal article" date="2023" name="Proc. Natl. Acad. Sci. U.S.A.">
        <title>Bacterial tolerance to host-exuded specialized metabolites structures the maize root microbiome.</title>
        <authorList>
            <person name="Thoenen L."/>
            <person name="Giroud C."/>
            <person name="Kreuzer M."/>
            <person name="Waelchli J."/>
            <person name="Gfeller V."/>
            <person name="Deslandes-Herold G."/>
            <person name="Mateo P."/>
            <person name="Robert C.A.M."/>
            <person name="Ahrens C.H."/>
            <person name="Rubio-Somoza I."/>
            <person name="Bruggmann R."/>
            <person name="Erb M."/>
            <person name="Schlaeppi K."/>
        </authorList>
    </citation>
    <scope>NUCLEOTIDE SEQUENCE [LARGE SCALE GENOMIC DNA]</scope>
    <source>
        <strain evidence="2 3">LBA1-1-1.1</strain>
    </source>
</reference>
<gene>
    <name evidence="2" type="ORF">MRBLBA1_001259</name>
</gene>
<dbReference type="RefSeq" id="WP_199637884.1">
    <property type="nucleotide sequence ID" value="NZ_JBEGIE010000001.1"/>
</dbReference>
<organism evidence="2 3">
    <name type="scientific">Bacillus proteolyticus</name>
    <dbReference type="NCBI Taxonomy" id="2026192"/>
    <lineage>
        <taxon>Bacteria</taxon>
        <taxon>Bacillati</taxon>
        <taxon>Bacillota</taxon>
        <taxon>Bacilli</taxon>
        <taxon>Bacillales</taxon>
        <taxon>Bacillaceae</taxon>
        <taxon>Bacillus</taxon>
        <taxon>Bacillus cereus group</taxon>
    </lineage>
</organism>
<evidence type="ECO:0000313" key="2">
    <source>
        <dbReference type="EMBL" id="MEV4910628.1"/>
    </source>
</evidence>
<keyword evidence="1" id="KW-1133">Transmembrane helix</keyword>
<sequence>MEAIFNILTVLVCGVIFTLLLAVITLPLIAKKKNWKKLNISLNRRVLTIKIEA</sequence>
<keyword evidence="1" id="KW-0812">Transmembrane</keyword>
<comment type="caution">
    <text evidence="2">The sequence shown here is derived from an EMBL/GenBank/DDBJ whole genome shotgun (WGS) entry which is preliminary data.</text>
</comment>
<keyword evidence="1" id="KW-0472">Membrane</keyword>
<protein>
    <submittedName>
        <fullName evidence="2">Uncharacterized protein</fullName>
    </submittedName>
</protein>
<keyword evidence="3" id="KW-1185">Reference proteome</keyword>
<accession>A0ABV3I8T0</accession>
<evidence type="ECO:0000256" key="1">
    <source>
        <dbReference type="SAM" id="Phobius"/>
    </source>
</evidence>
<name>A0ABV3I8T0_9BACI</name>
<dbReference type="Proteomes" id="UP001552502">
    <property type="component" value="Unassembled WGS sequence"/>
</dbReference>
<proteinExistence type="predicted"/>
<evidence type="ECO:0000313" key="3">
    <source>
        <dbReference type="Proteomes" id="UP001552502"/>
    </source>
</evidence>
<feature type="transmembrane region" description="Helical" evidence="1">
    <location>
        <begin position="6"/>
        <end position="30"/>
    </location>
</feature>
<dbReference type="EMBL" id="JBEGIE010000001">
    <property type="protein sequence ID" value="MEV4910628.1"/>
    <property type="molecule type" value="Genomic_DNA"/>
</dbReference>